<dbReference type="GeneID" id="80869175"/>
<dbReference type="AlphaFoldDB" id="A0A9W9E695"/>
<feature type="signal peptide" evidence="2">
    <location>
        <begin position="1"/>
        <end position="18"/>
    </location>
</feature>
<keyword evidence="2" id="KW-0732">Signal</keyword>
<reference evidence="3" key="1">
    <citation type="submission" date="2022-09" db="EMBL/GenBank/DDBJ databases">
        <title>Chromosome-level assembly of Trichoderma breve T069, a fungus used in development of biopesticide product.</title>
        <authorList>
            <person name="Lin R."/>
            <person name="Liu T."/>
        </authorList>
    </citation>
    <scope>NUCLEOTIDE SEQUENCE</scope>
    <source>
        <strain evidence="3">T069</strain>
    </source>
</reference>
<name>A0A9W9E695_9HYPO</name>
<comment type="caution">
    <text evidence="3">The sequence shown here is derived from an EMBL/GenBank/DDBJ whole genome shotgun (WGS) entry which is preliminary data.</text>
</comment>
<feature type="region of interest" description="Disordered" evidence="1">
    <location>
        <begin position="112"/>
        <end position="161"/>
    </location>
</feature>
<dbReference type="Proteomes" id="UP001140511">
    <property type="component" value="Unassembled WGS sequence"/>
</dbReference>
<feature type="compositionally biased region" description="Low complexity" evidence="1">
    <location>
        <begin position="112"/>
        <end position="151"/>
    </location>
</feature>
<organism evidence="3 4">
    <name type="scientific">Trichoderma breve</name>
    <dbReference type="NCBI Taxonomy" id="2034170"/>
    <lineage>
        <taxon>Eukaryota</taxon>
        <taxon>Fungi</taxon>
        <taxon>Dikarya</taxon>
        <taxon>Ascomycota</taxon>
        <taxon>Pezizomycotina</taxon>
        <taxon>Sordariomycetes</taxon>
        <taxon>Hypocreomycetidae</taxon>
        <taxon>Hypocreales</taxon>
        <taxon>Hypocreaceae</taxon>
        <taxon>Trichoderma</taxon>
    </lineage>
</organism>
<proteinExistence type="predicted"/>
<evidence type="ECO:0000256" key="2">
    <source>
        <dbReference type="SAM" id="SignalP"/>
    </source>
</evidence>
<dbReference type="RefSeq" id="XP_056028066.1">
    <property type="nucleotide sequence ID" value="XM_056174487.1"/>
</dbReference>
<accession>A0A9W9E695</accession>
<protein>
    <recommendedName>
        <fullName evidence="5">LysM domain-containing protein</fullName>
    </recommendedName>
</protein>
<sequence>MKLTTTLLLSSTIALATANTSSSFQWQALTDEPQFKYDPNTISPCVLWYNNIGIESCEYTRSGFDISPEDFHKWNPSVGLDCKPWNVGSYCIVSEGKLASFKATASKAASTSSKSAAETASSKTGPITTSSKTPAVTTTTATSITTSKQSSGAVRNRGVFI</sequence>
<evidence type="ECO:0000313" key="4">
    <source>
        <dbReference type="Proteomes" id="UP001140511"/>
    </source>
</evidence>
<keyword evidence="4" id="KW-1185">Reference proteome</keyword>
<evidence type="ECO:0000313" key="3">
    <source>
        <dbReference type="EMBL" id="KAJ4859010.1"/>
    </source>
</evidence>
<evidence type="ECO:0000256" key="1">
    <source>
        <dbReference type="SAM" id="MobiDB-lite"/>
    </source>
</evidence>
<evidence type="ECO:0008006" key="5">
    <source>
        <dbReference type="Google" id="ProtNLM"/>
    </source>
</evidence>
<gene>
    <name evidence="3" type="ORF">T069G_07277</name>
</gene>
<dbReference type="EMBL" id="JAOPEN010000004">
    <property type="protein sequence ID" value="KAJ4859010.1"/>
    <property type="molecule type" value="Genomic_DNA"/>
</dbReference>
<feature type="chain" id="PRO_5040727352" description="LysM domain-containing protein" evidence="2">
    <location>
        <begin position="19"/>
        <end position="161"/>
    </location>
</feature>